<sequence length="156" mass="17839">LSWLEHPAHNRVVPGSSPGGPTTPILRQRRRPAAVGFTVSAGFVCSPLVMQGIEKKERELILELSRIESRIAEIQSLIDYLPADLAEFHKESLRLQKLIDQIHAKKERVLQKVGECTRLESIEQENLDKTARLLKITRDQKVHNSAKRYEDQTRKI</sequence>
<dbReference type="AntiFam" id="ANF00010">
    <property type="entry name" value="tRNA translation"/>
</dbReference>
<reference evidence="2" key="2">
    <citation type="journal article" date="2021" name="Genome Biol. Evol.">
        <title>Developing a high-quality reference genome for a parasitic bivalve with doubly uniparental inheritance (Bivalvia: Unionida).</title>
        <authorList>
            <person name="Smith C.H."/>
        </authorList>
    </citation>
    <scope>NUCLEOTIDE SEQUENCE</scope>
    <source>
        <strain evidence="2">CHS0354</strain>
        <tissue evidence="2">Mantle</tissue>
    </source>
</reference>
<protein>
    <submittedName>
        <fullName evidence="2">Uncharacterized protein</fullName>
    </submittedName>
</protein>
<dbReference type="EMBL" id="JAEAOA010002069">
    <property type="protein sequence ID" value="KAK3584145.1"/>
    <property type="molecule type" value="Genomic_DNA"/>
</dbReference>
<accession>A0AAE0VPE5</accession>
<proteinExistence type="predicted"/>
<evidence type="ECO:0000313" key="2">
    <source>
        <dbReference type="EMBL" id="KAK3584145.1"/>
    </source>
</evidence>
<comment type="caution">
    <text evidence="2">The sequence shown here is derived from an EMBL/GenBank/DDBJ whole genome shotgun (WGS) entry which is preliminary data.</text>
</comment>
<reference evidence="2" key="3">
    <citation type="submission" date="2023-05" db="EMBL/GenBank/DDBJ databases">
        <authorList>
            <person name="Smith C.H."/>
        </authorList>
    </citation>
    <scope>NUCLEOTIDE SEQUENCE</scope>
    <source>
        <strain evidence="2">CHS0354</strain>
        <tissue evidence="2">Mantle</tissue>
    </source>
</reference>
<name>A0AAE0VPE5_9BIVA</name>
<feature type="region of interest" description="Disordered" evidence="1">
    <location>
        <begin position="1"/>
        <end position="25"/>
    </location>
</feature>
<dbReference type="Proteomes" id="UP001195483">
    <property type="component" value="Unassembled WGS sequence"/>
</dbReference>
<dbReference type="AlphaFoldDB" id="A0AAE0VPE5"/>
<organism evidence="2 3">
    <name type="scientific">Potamilus streckersoni</name>
    <dbReference type="NCBI Taxonomy" id="2493646"/>
    <lineage>
        <taxon>Eukaryota</taxon>
        <taxon>Metazoa</taxon>
        <taxon>Spiralia</taxon>
        <taxon>Lophotrochozoa</taxon>
        <taxon>Mollusca</taxon>
        <taxon>Bivalvia</taxon>
        <taxon>Autobranchia</taxon>
        <taxon>Heteroconchia</taxon>
        <taxon>Palaeoheterodonta</taxon>
        <taxon>Unionida</taxon>
        <taxon>Unionoidea</taxon>
        <taxon>Unionidae</taxon>
        <taxon>Ambleminae</taxon>
        <taxon>Lampsilini</taxon>
        <taxon>Potamilus</taxon>
    </lineage>
</organism>
<evidence type="ECO:0000256" key="1">
    <source>
        <dbReference type="SAM" id="MobiDB-lite"/>
    </source>
</evidence>
<evidence type="ECO:0000313" key="3">
    <source>
        <dbReference type="Proteomes" id="UP001195483"/>
    </source>
</evidence>
<reference evidence="2" key="1">
    <citation type="journal article" date="2021" name="Genome Biol. Evol.">
        <title>A High-Quality Reference Genome for a Parasitic Bivalve with Doubly Uniparental Inheritance (Bivalvia: Unionida).</title>
        <authorList>
            <person name="Smith C.H."/>
        </authorList>
    </citation>
    <scope>NUCLEOTIDE SEQUENCE</scope>
    <source>
        <strain evidence="2">CHS0354</strain>
    </source>
</reference>
<gene>
    <name evidence="2" type="ORF">CHS0354_035225</name>
</gene>
<keyword evidence="3" id="KW-1185">Reference proteome</keyword>
<feature type="compositionally biased region" description="Low complexity" evidence="1">
    <location>
        <begin position="14"/>
        <end position="24"/>
    </location>
</feature>
<feature type="non-terminal residue" evidence="2">
    <location>
        <position position="1"/>
    </location>
</feature>